<dbReference type="HOGENOM" id="CLU_2795676_0_0_1"/>
<evidence type="ECO:0000313" key="1">
    <source>
        <dbReference type="EMBL" id="KFX45650.1"/>
    </source>
</evidence>
<gene>
    <name evidence="1" type="ORF">GQ26_0220590</name>
</gene>
<dbReference type="EMBL" id="JPOX01000022">
    <property type="protein sequence ID" value="KFX45650.1"/>
    <property type="molecule type" value="Genomic_DNA"/>
</dbReference>
<proteinExistence type="predicted"/>
<sequence length="68" mass="7700">MPTTGRQLTRLRTSPYAPYRLQRNNVFDLVPRPKRALAASSCIVLEMLEIQDNATKPNPIPVALLLIR</sequence>
<accession>A0A093V0D7</accession>
<comment type="caution">
    <text evidence="1">The sequence shown here is derived from an EMBL/GenBank/DDBJ whole genome shotgun (WGS) entry which is preliminary data.</text>
</comment>
<dbReference type="AlphaFoldDB" id="A0A093V0D7"/>
<name>A0A093V0D7_TALMA</name>
<organism evidence="1">
    <name type="scientific">Talaromyces marneffei PM1</name>
    <dbReference type="NCBI Taxonomy" id="1077442"/>
    <lineage>
        <taxon>Eukaryota</taxon>
        <taxon>Fungi</taxon>
        <taxon>Dikarya</taxon>
        <taxon>Ascomycota</taxon>
        <taxon>Pezizomycotina</taxon>
        <taxon>Eurotiomycetes</taxon>
        <taxon>Eurotiomycetidae</taxon>
        <taxon>Eurotiales</taxon>
        <taxon>Trichocomaceae</taxon>
        <taxon>Talaromyces</taxon>
        <taxon>Talaromyces sect. Talaromyces</taxon>
    </lineage>
</organism>
<protein>
    <submittedName>
        <fullName evidence="1">Uncharacterized protein</fullName>
    </submittedName>
</protein>
<reference evidence="1" key="1">
    <citation type="journal article" date="2014" name="PLoS Genet.">
        <title>Signature Gene Expression Reveals Novel Clues to the Molecular Mechanisms of Dimorphic Transition in Penicillium marneffei.</title>
        <authorList>
            <person name="Yang E."/>
            <person name="Wang G."/>
            <person name="Cai J."/>
            <person name="Woo P.C."/>
            <person name="Lau S.K."/>
            <person name="Yuen K.-Y."/>
            <person name="Chow W.-N."/>
            <person name="Lin X."/>
        </authorList>
    </citation>
    <scope>NUCLEOTIDE SEQUENCE [LARGE SCALE GENOMIC DNA]</scope>
    <source>
        <strain evidence="1">PM1</strain>
    </source>
</reference>